<evidence type="ECO:0000313" key="4">
    <source>
        <dbReference type="EMBL" id="GGX89525.1"/>
    </source>
</evidence>
<dbReference type="PANTHER" id="PTHR34154:SF3">
    <property type="entry name" value="ALKALI-SENSITIVE LINKAGE PROTEIN 1"/>
    <property type="match status" value="1"/>
</dbReference>
<dbReference type="InterPro" id="IPR014284">
    <property type="entry name" value="RNA_pol_sigma-70_dom"/>
</dbReference>
<dbReference type="InterPro" id="IPR017853">
    <property type="entry name" value="GH"/>
</dbReference>
<dbReference type="SUPFAM" id="SSF88946">
    <property type="entry name" value="Sigma2 domain of RNA polymerase sigma factors"/>
    <property type="match status" value="1"/>
</dbReference>
<evidence type="ECO:0000259" key="3">
    <source>
        <dbReference type="Pfam" id="PF11790"/>
    </source>
</evidence>
<dbReference type="AlphaFoldDB" id="A0A918NR80"/>
<dbReference type="Gene3D" id="3.20.20.80">
    <property type="entry name" value="Glycosidases"/>
    <property type="match status" value="1"/>
</dbReference>
<reference evidence="4" key="2">
    <citation type="submission" date="2020-09" db="EMBL/GenBank/DDBJ databases">
        <authorList>
            <person name="Sun Q."/>
            <person name="Ohkuma M."/>
        </authorList>
    </citation>
    <scope>NUCLEOTIDE SEQUENCE</scope>
    <source>
        <strain evidence="4">JCM 4790</strain>
    </source>
</reference>
<feature type="domain" description="Asl1-like glycosyl hydrolase catalytic" evidence="3">
    <location>
        <begin position="532"/>
        <end position="755"/>
    </location>
</feature>
<dbReference type="GO" id="GO:0006352">
    <property type="term" value="P:DNA-templated transcription initiation"/>
    <property type="evidence" value="ECO:0007669"/>
    <property type="project" value="InterPro"/>
</dbReference>
<accession>A0A918NR80</accession>
<evidence type="ECO:0000256" key="1">
    <source>
        <dbReference type="SAM" id="MobiDB-lite"/>
    </source>
</evidence>
<dbReference type="RefSeq" id="WP_229919528.1">
    <property type="nucleotide sequence ID" value="NZ_BMVU01000027.1"/>
</dbReference>
<dbReference type="InterPro" id="IPR007627">
    <property type="entry name" value="RNA_pol_sigma70_r2"/>
</dbReference>
<proteinExistence type="predicted"/>
<feature type="region of interest" description="Disordered" evidence="1">
    <location>
        <begin position="447"/>
        <end position="516"/>
    </location>
</feature>
<feature type="compositionally biased region" description="Low complexity" evidence="1">
    <location>
        <begin position="447"/>
        <end position="513"/>
    </location>
</feature>
<dbReference type="GO" id="GO:0003700">
    <property type="term" value="F:DNA-binding transcription factor activity"/>
    <property type="evidence" value="ECO:0007669"/>
    <property type="project" value="InterPro"/>
</dbReference>
<protein>
    <submittedName>
        <fullName evidence="4">Uncharacterized protein</fullName>
    </submittedName>
</protein>
<dbReference type="EMBL" id="BMVU01000027">
    <property type="protein sequence ID" value="GGX89525.1"/>
    <property type="molecule type" value="Genomic_DNA"/>
</dbReference>
<dbReference type="InterPro" id="IPR053183">
    <property type="entry name" value="ASL1"/>
</dbReference>
<dbReference type="Pfam" id="PF04542">
    <property type="entry name" value="Sigma70_r2"/>
    <property type="match status" value="1"/>
</dbReference>
<feature type="compositionally biased region" description="Gly residues" evidence="1">
    <location>
        <begin position="349"/>
        <end position="374"/>
    </location>
</feature>
<feature type="domain" description="RNA polymerase sigma-70 region 2" evidence="2">
    <location>
        <begin position="28"/>
        <end position="94"/>
    </location>
</feature>
<reference evidence="4" key="1">
    <citation type="journal article" date="2014" name="Int. J. Syst. Evol. Microbiol.">
        <title>Complete genome sequence of Corynebacterium casei LMG S-19264T (=DSM 44701T), isolated from a smear-ripened cheese.</title>
        <authorList>
            <consortium name="US DOE Joint Genome Institute (JGI-PGF)"/>
            <person name="Walter F."/>
            <person name="Albersmeier A."/>
            <person name="Kalinowski J."/>
            <person name="Ruckert C."/>
        </authorList>
    </citation>
    <scope>NUCLEOTIDE SEQUENCE</scope>
    <source>
        <strain evidence="4">JCM 4790</strain>
    </source>
</reference>
<evidence type="ECO:0000313" key="5">
    <source>
        <dbReference type="Proteomes" id="UP000619244"/>
    </source>
</evidence>
<dbReference type="GO" id="GO:0071966">
    <property type="term" value="P:fungal-type cell wall polysaccharide metabolic process"/>
    <property type="evidence" value="ECO:0007669"/>
    <property type="project" value="TreeGrafter"/>
</dbReference>
<sequence length="759" mass="79042">MRTEPGRGPDAALVSAARDGDPQAVERLVTQSLPLVHNIVGRALDGHGDVDDVVQEALLRVVRGLDRLERPAAYRSWMVAITVRQIRDWIKGRQQDRATRASMERAAYVPDPASDFASLTVLRLQLTDDRREVAEATAWLDGEDRELLALWWLEETGELTRADLAQALGLSGRHTAVRVQRLKEKLDAGRTVVRALAARPPCPGLAKAAAPWDGTPSPLWRKRLARHVRGCERCAARTAELLPVSGLLGGLPLLVPPAALHRAVLEAALPGALDGASRAADGDAGAHTSHGDGGSGHAPWDDSGQPFRDGSGSAHQYEGGHTLRGDDGQVFQDGGGHALWDESLYARGDGSGEGNEDIPGGGDVPGNGGMPGGGDDGHTLQGDTAADGLSHLVTHRAGRAPRAHRRPRGGAPAGAGRLRVLAAAGAAAAVAAGALAVVSDSGTESAAPRAAAAHGPTVSPGATAPSGPAPSASPSASRKVSPSPSATPSRSAASAAPRATAAGAPPAAAPKAVASDRKGVGVWSFPDADAALRQSGAGWYYTWSTAHPGVTTPNGTGFVPMIWGADSVTPQALAEAKAAGPYLLGFNEPDMAGQADMSVEQALSLWPRLESTGSTLGSPAVAYGGDTPGGWLDRFMSGARERGLRVDFITLHWYGGDFRTAAAVEQLRGYLAAVYERYHKPIWLTEFALVDFSQGTPRHPSDEEQAAFLTASTKMLDGLPYLRRYAWFGLGTDEPGPSTVLFRAGPALTPAGRAYLSAR</sequence>
<comment type="caution">
    <text evidence="4">The sequence shown here is derived from an EMBL/GenBank/DDBJ whole genome shotgun (WGS) entry which is preliminary data.</text>
</comment>
<evidence type="ECO:0000259" key="2">
    <source>
        <dbReference type="Pfam" id="PF04542"/>
    </source>
</evidence>
<organism evidence="4 5">
    <name type="scientific">Streptomyces minutiscleroticus</name>
    <dbReference type="NCBI Taxonomy" id="68238"/>
    <lineage>
        <taxon>Bacteria</taxon>
        <taxon>Bacillati</taxon>
        <taxon>Actinomycetota</taxon>
        <taxon>Actinomycetes</taxon>
        <taxon>Kitasatosporales</taxon>
        <taxon>Streptomycetaceae</taxon>
        <taxon>Streptomyces</taxon>
    </lineage>
</organism>
<dbReference type="PANTHER" id="PTHR34154">
    <property type="entry name" value="ALKALI-SENSITIVE LINKAGE PROTEIN 1"/>
    <property type="match status" value="1"/>
</dbReference>
<dbReference type="SUPFAM" id="SSF51445">
    <property type="entry name" value="(Trans)glycosidases"/>
    <property type="match status" value="1"/>
</dbReference>
<feature type="compositionally biased region" description="Low complexity" evidence="1">
    <location>
        <begin position="275"/>
        <end position="286"/>
    </location>
</feature>
<gene>
    <name evidence="4" type="ORF">GCM10010358_49340</name>
</gene>
<dbReference type="Pfam" id="PF11790">
    <property type="entry name" value="Glyco_hydro_cc"/>
    <property type="match status" value="1"/>
</dbReference>
<keyword evidence="5" id="KW-1185">Reference proteome</keyword>
<dbReference type="Proteomes" id="UP000619244">
    <property type="component" value="Unassembled WGS sequence"/>
</dbReference>
<dbReference type="NCBIfam" id="TIGR02937">
    <property type="entry name" value="sigma70-ECF"/>
    <property type="match status" value="1"/>
</dbReference>
<dbReference type="InterPro" id="IPR024655">
    <property type="entry name" value="Asl1_glyco_hydro_catalytic"/>
</dbReference>
<dbReference type="Gene3D" id="1.10.1740.10">
    <property type="match status" value="1"/>
</dbReference>
<dbReference type="InterPro" id="IPR013325">
    <property type="entry name" value="RNA_pol_sigma_r2"/>
</dbReference>
<feature type="region of interest" description="Disordered" evidence="1">
    <location>
        <begin position="275"/>
        <end position="384"/>
    </location>
</feature>
<name>A0A918NR80_9ACTN</name>